<dbReference type="Gene3D" id="3.40.50.300">
    <property type="entry name" value="P-loop containing nucleotide triphosphate hydrolases"/>
    <property type="match status" value="1"/>
</dbReference>
<feature type="region of interest" description="Disordered" evidence="1">
    <location>
        <begin position="196"/>
        <end position="215"/>
    </location>
</feature>
<feature type="region of interest" description="Disordered" evidence="1">
    <location>
        <begin position="55"/>
        <end position="99"/>
    </location>
</feature>
<dbReference type="EMBL" id="HBIM01001583">
    <property type="protein sequence ID" value="CAE0403161.1"/>
    <property type="molecule type" value="Transcribed_RNA"/>
</dbReference>
<proteinExistence type="predicted"/>
<protein>
    <submittedName>
        <fullName evidence="2">Uncharacterized protein</fullName>
    </submittedName>
</protein>
<evidence type="ECO:0000256" key="1">
    <source>
        <dbReference type="SAM" id="MobiDB-lite"/>
    </source>
</evidence>
<dbReference type="InterPro" id="IPR027417">
    <property type="entry name" value="P-loop_NTPase"/>
</dbReference>
<organism evidence="2">
    <name type="scientific">Amphora coffeiformis</name>
    <dbReference type="NCBI Taxonomy" id="265554"/>
    <lineage>
        <taxon>Eukaryota</taxon>
        <taxon>Sar</taxon>
        <taxon>Stramenopiles</taxon>
        <taxon>Ochrophyta</taxon>
        <taxon>Bacillariophyta</taxon>
        <taxon>Bacillariophyceae</taxon>
        <taxon>Bacillariophycidae</taxon>
        <taxon>Thalassiophysales</taxon>
        <taxon>Catenulaceae</taxon>
        <taxon>Amphora</taxon>
    </lineage>
</organism>
<feature type="region of interest" description="Disordered" evidence="1">
    <location>
        <begin position="1"/>
        <end position="24"/>
    </location>
</feature>
<evidence type="ECO:0000313" key="2">
    <source>
        <dbReference type="EMBL" id="CAE0403161.1"/>
    </source>
</evidence>
<name>A0A7S3KWM2_9STRA</name>
<dbReference type="AlphaFoldDB" id="A0A7S3KWM2"/>
<accession>A0A7S3KWM2</accession>
<reference evidence="2" key="1">
    <citation type="submission" date="2021-01" db="EMBL/GenBank/DDBJ databases">
        <authorList>
            <person name="Corre E."/>
            <person name="Pelletier E."/>
            <person name="Niang G."/>
            <person name="Scheremetjew M."/>
            <person name="Finn R."/>
            <person name="Kale V."/>
            <person name="Holt S."/>
            <person name="Cochrane G."/>
            <person name="Meng A."/>
            <person name="Brown T."/>
            <person name="Cohen L."/>
        </authorList>
    </citation>
    <scope>NUCLEOTIDE SEQUENCE</scope>
    <source>
        <strain evidence="2">CCMP127</strain>
    </source>
</reference>
<dbReference type="SUPFAM" id="SSF52540">
    <property type="entry name" value="P-loop containing nucleoside triphosphate hydrolases"/>
    <property type="match status" value="1"/>
</dbReference>
<sequence>MVRIVPKGGATSPKGTGSKEGIGLSADDNRKIRYGVFFLALVFILFRGENSTVRSVQEASRQGPLTVRSGSRTAPAPAPVESATVTVDRYSNDSSNTTELLPDMKDVLEESRRDNMTIRFSNETWVTEWRDEQAAKRERKKVRNIDWSQVSCVDSTEDWEKCDLSDDRWGVPVVLISFGRSGSSITWETMSNLASERGQPAREDIGGSSTSAHKELNSIKPEEHGKCWLERILCRHQYNNRAAIQRGEGKAEIIGTKWKPFLKAFNHTKSREALEWLAGNPYIKVIFNERNFLDVSISRYKHLHTNAPAHCYGEQCIEYHKMQLKNTTVPVGFIRDTLALLEMQADGIQGILEELKVPHLKVLYERLYYARRADQWMDIFRFVGVGPMIGLTMEHVRAHMTQFATHDDDRSEAVGNFLQIRKALRHTEYDKYLRPVVRKNNKEEDRGEIVLD</sequence>
<gene>
    <name evidence="2" type="ORF">ACOF00016_LOCUS1384</name>
</gene>